<evidence type="ECO:0008006" key="6">
    <source>
        <dbReference type="Google" id="ProtNLM"/>
    </source>
</evidence>
<reference evidence="5" key="1">
    <citation type="journal article" date="2014" name="Proc. Natl. Acad. Sci. U.S.A.">
        <title>Extensive sampling of basidiomycete genomes demonstrates inadequacy of the white-rot/brown-rot paradigm for wood decay fungi.</title>
        <authorList>
            <person name="Riley R."/>
            <person name="Salamov A.A."/>
            <person name="Brown D.W."/>
            <person name="Nagy L.G."/>
            <person name="Floudas D."/>
            <person name="Held B.W."/>
            <person name="Levasseur A."/>
            <person name="Lombard V."/>
            <person name="Morin E."/>
            <person name="Otillar R."/>
            <person name="Lindquist E.A."/>
            <person name="Sun H."/>
            <person name="LaButti K.M."/>
            <person name="Schmutz J."/>
            <person name="Jabbour D."/>
            <person name="Luo H."/>
            <person name="Baker S.E."/>
            <person name="Pisabarro A.G."/>
            <person name="Walton J.D."/>
            <person name="Blanchette R.A."/>
            <person name="Henrissat B."/>
            <person name="Martin F."/>
            <person name="Cullen D."/>
            <person name="Hibbett D.S."/>
            <person name="Grigoriev I.V."/>
        </authorList>
    </citation>
    <scope>NUCLEOTIDE SEQUENCE [LARGE SCALE GENOMIC DNA]</scope>
    <source>
        <strain evidence="5">CBS 339.88</strain>
    </source>
</reference>
<dbReference type="Proteomes" id="UP000027222">
    <property type="component" value="Unassembled WGS sequence"/>
</dbReference>
<evidence type="ECO:0000256" key="3">
    <source>
        <dbReference type="ARBA" id="ARBA00023002"/>
    </source>
</evidence>
<dbReference type="AlphaFoldDB" id="A0A067SSD9"/>
<protein>
    <recommendedName>
        <fullName evidence="6">NAD(P)-binding protein</fullName>
    </recommendedName>
</protein>
<dbReference type="InterPro" id="IPR002347">
    <property type="entry name" value="SDR_fam"/>
</dbReference>
<dbReference type="HOGENOM" id="CLU_010194_44_6_1"/>
<organism evidence="4 5">
    <name type="scientific">Galerina marginata (strain CBS 339.88)</name>
    <dbReference type="NCBI Taxonomy" id="685588"/>
    <lineage>
        <taxon>Eukaryota</taxon>
        <taxon>Fungi</taxon>
        <taxon>Dikarya</taxon>
        <taxon>Basidiomycota</taxon>
        <taxon>Agaricomycotina</taxon>
        <taxon>Agaricomycetes</taxon>
        <taxon>Agaricomycetidae</taxon>
        <taxon>Agaricales</taxon>
        <taxon>Agaricineae</taxon>
        <taxon>Strophariaceae</taxon>
        <taxon>Galerina</taxon>
    </lineage>
</organism>
<comment type="similarity">
    <text evidence="1">Belongs to the short-chain dehydrogenases/reductases (SDR) family.</text>
</comment>
<accession>A0A067SSD9</accession>
<dbReference type="SUPFAM" id="SSF51735">
    <property type="entry name" value="NAD(P)-binding Rossmann-fold domains"/>
    <property type="match status" value="1"/>
</dbReference>
<sequence>MSIGQLWSQTFPPKTKFRAEDVPDLSGKVMLVTGGNTGIGKEIVRVLLTHNAKVYLAARNVDKGRAAIDELQKDTGKEAILLQLDLCSLKSIQGAAEEFSSKERELHALFNNGGVMFLTSGPHALEVTEDGYDIQWATNALGPFYFTTLLMPALTAGAKQSPDGKARVTFSASIVQTKSINYDVMTDTPARKKMSADQRYGQSKFANVVMAREFARRYGDKGLLFNSLDPGKPLLRFIKIHLSPMLYPAPMGALTPLWAATSPEAADLNGKFLIPFARVGVASDASQDPKVGEKLFEYLEGVVMLDR</sequence>
<dbReference type="Pfam" id="PF00106">
    <property type="entry name" value="adh_short"/>
    <property type="match status" value="1"/>
</dbReference>
<dbReference type="OrthoDB" id="191139at2759"/>
<evidence type="ECO:0000256" key="2">
    <source>
        <dbReference type="ARBA" id="ARBA00022857"/>
    </source>
</evidence>
<name>A0A067SSD9_GALM3</name>
<evidence type="ECO:0000313" key="4">
    <source>
        <dbReference type="EMBL" id="KDR69693.1"/>
    </source>
</evidence>
<dbReference type="PANTHER" id="PTHR24320:SF236">
    <property type="entry name" value="SHORT-CHAIN DEHYDROGENASE-RELATED"/>
    <property type="match status" value="1"/>
</dbReference>
<proteinExistence type="inferred from homology"/>
<dbReference type="PRINTS" id="PR00081">
    <property type="entry name" value="GDHRDH"/>
</dbReference>
<dbReference type="STRING" id="685588.A0A067SSD9"/>
<keyword evidence="2" id="KW-0521">NADP</keyword>
<dbReference type="PANTHER" id="PTHR24320">
    <property type="entry name" value="RETINOL DEHYDROGENASE"/>
    <property type="match status" value="1"/>
</dbReference>
<dbReference type="EMBL" id="KL142401">
    <property type="protein sequence ID" value="KDR69693.1"/>
    <property type="molecule type" value="Genomic_DNA"/>
</dbReference>
<evidence type="ECO:0000256" key="1">
    <source>
        <dbReference type="ARBA" id="ARBA00006484"/>
    </source>
</evidence>
<evidence type="ECO:0000313" key="5">
    <source>
        <dbReference type="Proteomes" id="UP000027222"/>
    </source>
</evidence>
<dbReference type="GO" id="GO:0016491">
    <property type="term" value="F:oxidoreductase activity"/>
    <property type="evidence" value="ECO:0007669"/>
    <property type="project" value="UniProtKB-KW"/>
</dbReference>
<keyword evidence="3" id="KW-0560">Oxidoreductase</keyword>
<dbReference type="Gene3D" id="3.40.50.720">
    <property type="entry name" value="NAD(P)-binding Rossmann-like Domain"/>
    <property type="match status" value="1"/>
</dbReference>
<keyword evidence="5" id="KW-1185">Reference proteome</keyword>
<dbReference type="InterPro" id="IPR036291">
    <property type="entry name" value="NAD(P)-bd_dom_sf"/>
</dbReference>
<gene>
    <name evidence="4" type="ORF">GALMADRAFT_77276</name>
</gene>